<keyword evidence="2" id="KW-1185">Reference proteome</keyword>
<comment type="caution">
    <text evidence="1">The sequence shown here is derived from an EMBL/GenBank/DDBJ whole genome shotgun (WGS) entry which is preliminary data.</text>
</comment>
<evidence type="ECO:0000313" key="2">
    <source>
        <dbReference type="Proteomes" id="UP000054843"/>
    </source>
</evidence>
<sequence length="144" mass="16525">MKLPQIYSEESSSASADLETVKNLTVSSEHSVWSMDGTFKIVPESVLRKVTDLGMRTKYIHEAATKKKIKMLMAAIRTNSHLEGWQCRMRKRHIGFYELLKLLTDEQNSTRTTADNHYKNDGGTRTMEQFLKAVAYDFPETVSF</sequence>
<dbReference type="AlphaFoldDB" id="A0A0V1NAZ8"/>
<dbReference type="EMBL" id="JYDO01000001">
    <property type="protein sequence ID" value="KRZ81020.1"/>
    <property type="molecule type" value="Genomic_DNA"/>
</dbReference>
<protein>
    <submittedName>
        <fullName evidence="1">Uncharacterized protein</fullName>
    </submittedName>
</protein>
<dbReference type="Proteomes" id="UP000054843">
    <property type="component" value="Unassembled WGS sequence"/>
</dbReference>
<name>A0A0V1NAZ8_9BILA</name>
<reference evidence="1 2" key="1">
    <citation type="submission" date="2015-01" db="EMBL/GenBank/DDBJ databases">
        <title>Evolution of Trichinella species and genotypes.</title>
        <authorList>
            <person name="Korhonen P.K."/>
            <person name="Edoardo P."/>
            <person name="Giuseppe L.R."/>
            <person name="Gasser R.B."/>
        </authorList>
    </citation>
    <scope>NUCLEOTIDE SEQUENCE [LARGE SCALE GENOMIC DNA]</scope>
    <source>
        <strain evidence="1">ISS1980</strain>
    </source>
</reference>
<gene>
    <name evidence="1" type="ORF">T10_11836</name>
</gene>
<proteinExistence type="predicted"/>
<organism evidence="1 2">
    <name type="scientific">Trichinella papuae</name>
    <dbReference type="NCBI Taxonomy" id="268474"/>
    <lineage>
        <taxon>Eukaryota</taxon>
        <taxon>Metazoa</taxon>
        <taxon>Ecdysozoa</taxon>
        <taxon>Nematoda</taxon>
        <taxon>Enoplea</taxon>
        <taxon>Dorylaimia</taxon>
        <taxon>Trichinellida</taxon>
        <taxon>Trichinellidae</taxon>
        <taxon>Trichinella</taxon>
    </lineage>
</organism>
<evidence type="ECO:0000313" key="1">
    <source>
        <dbReference type="EMBL" id="KRZ81020.1"/>
    </source>
</evidence>
<accession>A0A0V1NAZ8</accession>